<evidence type="ECO:0000313" key="5">
    <source>
        <dbReference type="EMBL" id="MBF9303077.1"/>
    </source>
</evidence>
<reference evidence="5" key="1">
    <citation type="submission" date="2020-11" db="EMBL/GenBank/DDBJ databases">
        <title>Molecular epidemiology and genomic profiles of multidrug-resistant bacteria collected from clinical sources in South Africa.</title>
        <authorList>
            <person name="Asante J."/>
            <person name="Amoako D.G."/>
        </authorList>
    </citation>
    <scope>NUCLEOTIDE SEQUENCE</scope>
    <source>
        <strain evidence="5">C68</strain>
    </source>
</reference>
<dbReference type="Proteomes" id="UP000622362">
    <property type="component" value="Unassembled WGS sequence"/>
</dbReference>
<comment type="caution">
    <text evidence="5">The sequence shown here is derived from an EMBL/GenBank/DDBJ whole genome shotgun (WGS) entry which is preliminary data.</text>
</comment>
<protein>
    <submittedName>
        <fullName evidence="5">DNA mismatch repair protein MutH</fullName>
    </submittedName>
</protein>
<dbReference type="SUPFAM" id="SSF52980">
    <property type="entry name" value="Restriction endonuclease-like"/>
    <property type="match status" value="2"/>
</dbReference>
<evidence type="ECO:0000256" key="3">
    <source>
        <dbReference type="ARBA" id="ARBA00022801"/>
    </source>
</evidence>
<accession>A0A8I0W5M9</accession>
<keyword evidence="3" id="KW-0378">Hydrolase</keyword>
<evidence type="ECO:0000313" key="6">
    <source>
        <dbReference type="Proteomes" id="UP000622362"/>
    </source>
</evidence>
<gene>
    <name evidence="5" type="ORF">I3V53_03100</name>
</gene>
<dbReference type="GO" id="GO:0004519">
    <property type="term" value="F:endonuclease activity"/>
    <property type="evidence" value="ECO:0007669"/>
    <property type="project" value="UniProtKB-KW"/>
</dbReference>
<dbReference type="Pfam" id="PF02976">
    <property type="entry name" value="MutH"/>
    <property type="match status" value="1"/>
</dbReference>
<dbReference type="Gene3D" id="3.40.600.10">
    <property type="entry name" value="DNA mismatch repair MutH/Restriction endonuclease, type II"/>
    <property type="match status" value="2"/>
</dbReference>
<dbReference type="AlphaFoldDB" id="A0A8I0W5M9"/>
<dbReference type="CDD" id="cd22355">
    <property type="entry name" value="Sau3AI_C"/>
    <property type="match status" value="1"/>
</dbReference>
<dbReference type="CDD" id="cd22356">
    <property type="entry name" value="Sau3AI_N-like"/>
    <property type="match status" value="1"/>
</dbReference>
<name>A0A8I0W5M9_STAEP</name>
<dbReference type="InterPro" id="IPR037057">
    <property type="entry name" value="DNA_rep_MutH/T2_RE_sf"/>
</dbReference>
<dbReference type="EMBL" id="JADPYN010000003">
    <property type="protein sequence ID" value="MBF9303077.1"/>
    <property type="molecule type" value="Genomic_DNA"/>
</dbReference>
<organism evidence="5 6">
    <name type="scientific">Staphylococcus epidermidis</name>
    <dbReference type="NCBI Taxonomy" id="1282"/>
    <lineage>
        <taxon>Bacteria</taxon>
        <taxon>Bacillati</taxon>
        <taxon>Bacillota</taxon>
        <taxon>Bacilli</taxon>
        <taxon>Bacillales</taxon>
        <taxon>Staphylococcaceae</taxon>
        <taxon>Staphylococcus</taxon>
    </lineage>
</organism>
<proteinExistence type="predicted"/>
<dbReference type="SMART" id="SM00927">
    <property type="entry name" value="MutH"/>
    <property type="match status" value="1"/>
</dbReference>
<feature type="domain" description="DNA mismatch repair MutH/Type II restriction enzyme Sau3AI" evidence="4">
    <location>
        <begin position="45"/>
        <end position="149"/>
    </location>
</feature>
<evidence type="ECO:0000256" key="2">
    <source>
        <dbReference type="ARBA" id="ARBA00022759"/>
    </source>
</evidence>
<dbReference type="GO" id="GO:0016787">
    <property type="term" value="F:hydrolase activity"/>
    <property type="evidence" value="ECO:0007669"/>
    <property type="project" value="UniProtKB-KW"/>
</dbReference>
<dbReference type="NCBIfam" id="NF040973">
    <property type="entry name" value="restrict_Sau3AI"/>
    <property type="match status" value="1"/>
</dbReference>
<sequence length="488" mass="56942">MEFLTKQEVHNRAKEAVGKTIKELNDGFSVSETKSSVGDAFENWFGKSKDSESRPDMEEAGVELKATPFKKLKSGKYSAKERLVLNIINYEKVVHEKFETSSFLNKNNTIELAFYEYKKDVSRDDWIIHEAVLYEMKKNPIDYEVIKNDWELIHNYINDGKAHELSESLTTYLSPCTKGASAKSVRTQPYSNIKAKQRAFSLKSGYMTSILRKYILGNEEIDSIVKSPFELKNKSIEDIVLEKFKPYYNQTIDSIGEKFNVDRGGKNYHNRIASAILNLKGKIKGNETFPKVDEFEKASIVVKTVKFNKNNINKESMSFPAFRFKDLIKEKWEDEDGNPLAQWHNFLLETRFLFFIVKEEEGTEVFKGVKFFSMPEDDIEGPVKKVWEDTKNKLLKGVCLKATYKKDGNVYRIENNFINKSDEMICHIRPHESYSDYRVNGKYADELPSRANWINRPNDTLKYSDKWMTKQCFWINNTYIKEQVKEFL</sequence>
<dbReference type="GeneID" id="50017872"/>
<dbReference type="InterPro" id="IPR011335">
    <property type="entry name" value="Restrct_endonuc-II-like"/>
</dbReference>
<evidence type="ECO:0000259" key="4">
    <source>
        <dbReference type="SMART" id="SM00927"/>
    </source>
</evidence>
<evidence type="ECO:0000256" key="1">
    <source>
        <dbReference type="ARBA" id="ARBA00022722"/>
    </source>
</evidence>
<dbReference type="RefSeq" id="WP_021298779.1">
    <property type="nucleotide sequence ID" value="NZ_AP019721.1"/>
</dbReference>
<dbReference type="InterPro" id="IPR011337">
    <property type="entry name" value="DNA_rep_MutH/RE_typeII_Sau3AI"/>
</dbReference>
<keyword evidence="2" id="KW-0255">Endonuclease</keyword>
<dbReference type="GO" id="GO:0003677">
    <property type="term" value="F:DNA binding"/>
    <property type="evidence" value="ECO:0007669"/>
    <property type="project" value="InterPro"/>
</dbReference>
<keyword evidence="1" id="KW-0540">Nuclease</keyword>